<evidence type="ECO:0000313" key="2">
    <source>
        <dbReference type="EMBL" id="RAL67034.1"/>
    </source>
</evidence>
<dbReference type="EMBL" id="QKRW01000004">
    <property type="protein sequence ID" value="RAL67034.1"/>
    <property type="molecule type" value="Genomic_DNA"/>
</dbReference>
<reference evidence="2 3" key="1">
    <citation type="submission" date="2018-06" db="EMBL/GenBank/DDBJ databases">
        <title>Genome Sequence of the Brown Rot Fungal Pathogen Monilinia fructigena.</title>
        <authorList>
            <person name="Landi L."/>
            <person name="De Miccolis Angelini R.M."/>
            <person name="Pollastro S."/>
            <person name="Abate D."/>
            <person name="Faretra F."/>
            <person name="Romanazzi G."/>
        </authorList>
    </citation>
    <scope>NUCLEOTIDE SEQUENCE [LARGE SCALE GENOMIC DNA]</scope>
    <source>
        <strain evidence="2 3">Mfrg269</strain>
    </source>
</reference>
<keyword evidence="1" id="KW-1278">Translocase</keyword>
<dbReference type="AlphaFoldDB" id="A0A395J4J3"/>
<comment type="caution">
    <text evidence="2">The sequence shown here is derived from an EMBL/GenBank/DDBJ whole genome shotgun (WGS) entry which is preliminary data.</text>
</comment>
<dbReference type="GO" id="GO:0005507">
    <property type="term" value="F:copper ion binding"/>
    <property type="evidence" value="ECO:0007669"/>
    <property type="project" value="TreeGrafter"/>
</dbReference>
<protein>
    <submittedName>
        <fullName evidence="2">Uncharacterized protein</fullName>
    </submittedName>
</protein>
<name>A0A395J4J3_9HELO</name>
<keyword evidence="3" id="KW-1185">Reference proteome</keyword>
<dbReference type="SUPFAM" id="SSF81660">
    <property type="entry name" value="Metal cation-transporting ATPase, ATP-binding domain N"/>
    <property type="match status" value="1"/>
</dbReference>
<dbReference type="Pfam" id="PF00702">
    <property type="entry name" value="Hydrolase"/>
    <property type="match status" value="1"/>
</dbReference>
<proteinExistence type="predicted"/>
<dbReference type="GO" id="GO:0016020">
    <property type="term" value="C:membrane"/>
    <property type="evidence" value="ECO:0007669"/>
    <property type="project" value="TreeGrafter"/>
</dbReference>
<dbReference type="PANTHER" id="PTHR43520">
    <property type="entry name" value="ATP7, ISOFORM B"/>
    <property type="match status" value="1"/>
</dbReference>
<organism evidence="2 3">
    <name type="scientific">Monilinia fructigena</name>
    <dbReference type="NCBI Taxonomy" id="38457"/>
    <lineage>
        <taxon>Eukaryota</taxon>
        <taxon>Fungi</taxon>
        <taxon>Dikarya</taxon>
        <taxon>Ascomycota</taxon>
        <taxon>Pezizomycotina</taxon>
        <taxon>Leotiomycetes</taxon>
        <taxon>Helotiales</taxon>
        <taxon>Sclerotiniaceae</taxon>
        <taxon>Monilinia</taxon>
    </lineage>
</organism>
<dbReference type="OrthoDB" id="432719at2759"/>
<dbReference type="Gene3D" id="3.40.50.1000">
    <property type="entry name" value="HAD superfamily/HAD-like"/>
    <property type="match status" value="1"/>
</dbReference>
<accession>A0A395J4J3</accession>
<dbReference type="Gene3D" id="3.40.1110.10">
    <property type="entry name" value="Calcium-transporting ATPase, cytoplasmic domain N"/>
    <property type="match status" value="1"/>
</dbReference>
<dbReference type="GO" id="GO:0000166">
    <property type="term" value="F:nucleotide binding"/>
    <property type="evidence" value="ECO:0007669"/>
    <property type="project" value="InterPro"/>
</dbReference>
<dbReference type="Proteomes" id="UP000249056">
    <property type="component" value="Unassembled WGS sequence"/>
</dbReference>
<dbReference type="InterPro" id="IPR023299">
    <property type="entry name" value="ATPase_P-typ_cyto_dom_N"/>
</dbReference>
<dbReference type="GO" id="GO:0043682">
    <property type="term" value="F:P-type divalent copper transporter activity"/>
    <property type="evidence" value="ECO:0007669"/>
    <property type="project" value="TreeGrafter"/>
</dbReference>
<dbReference type="InterPro" id="IPR023214">
    <property type="entry name" value="HAD_sf"/>
</dbReference>
<dbReference type="GO" id="GO:0055070">
    <property type="term" value="P:copper ion homeostasis"/>
    <property type="evidence" value="ECO:0007669"/>
    <property type="project" value="TreeGrafter"/>
</dbReference>
<gene>
    <name evidence="2" type="ORF">DID88_007814</name>
</gene>
<dbReference type="PANTHER" id="PTHR43520:SF32">
    <property type="entry name" value="COPPER RESISTANCE P-TYPE ATPASE (EUROFUNG)"/>
    <property type="match status" value="1"/>
</dbReference>
<sequence length="131" mass="14216">MIKSAEEENSSHTVAKAIVSFCVQKGAKSTNTTNIEEIAGHGMKATFDQELLIGNEDLMKQYGVKMTSSQQSKINSWKNEGKSVALAACSVSGKLYKLAAFFAISDPIRPEAISIISALKARGTDVWMLSW</sequence>
<evidence type="ECO:0000313" key="3">
    <source>
        <dbReference type="Proteomes" id="UP000249056"/>
    </source>
</evidence>
<evidence type="ECO:0000256" key="1">
    <source>
        <dbReference type="ARBA" id="ARBA00022967"/>
    </source>
</evidence>